<dbReference type="Proteomes" id="UP000557307">
    <property type="component" value="Unassembled WGS sequence"/>
</dbReference>
<accession>A0A840TTE3</accession>
<organism evidence="1 2">
    <name type="scientific">Rhabdobacter roseus</name>
    <dbReference type="NCBI Taxonomy" id="1655419"/>
    <lineage>
        <taxon>Bacteria</taxon>
        <taxon>Pseudomonadati</taxon>
        <taxon>Bacteroidota</taxon>
        <taxon>Cytophagia</taxon>
        <taxon>Cytophagales</taxon>
        <taxon>Cytophagaceae</taxon>
        <taxon>Rhabdobacter</taxon>
    </lineage>
</organism>
<dbReference type="PROSITE" id="PS51257">
    <property type="entry name" value="PROKAR_LIPOPROTEIN"/>
    <property type="match status" value="1"/>
</dbReference>
<evidence type="ECO:0000313" key="1">
    <source>
        <dbReference type="EMBL" id="MBB5284937.1"/>
    </source>
</evidence>
<evidence type="ECO:0000313" key="2">
    <source>
        <dbReference type="Proteomes" id="UP000557307"/>
    </source>
</evidence>
<name>A0A840TTE3_9BACT</name>
<dbReference type="RefSeq" id="WP_184174879.1">
    <property type="nucleotide sequence ID" value="NZ_JACHGF010000004.1"/>
</dbReference>
<comment type="caution">
    <text evidence="1">The sequence shown here is derived from an EMBL/GenBank/DDBJ whole genome shotgun (WGS) entry which is preliminary data.</text>
</comment>
<keyword evidence="2" id="KW-1185">Reference proteome</keyword>
<evidence type="ECO:0008006" key="3">
    <source>
        <dbReference type="Google" id="ProtNLM"/>
    </source>
</evidence>
<gene>
    <name evidence="1" type="ORF">HNQ92_003085</name>
</gene>
<sequence>MPKPILLLALLSLALSGCFRDCGWQEEPLVHIEYSGPKTFRSVSALGARDLTAFEPLPAPKPGSDSSYHRTSYSFPLSLLADSTTYLFFSDTRVDTLTIHYQRYFYPKRGCDFVAKIRANWAKQVHSSTFKEVTVEFYDYYPKVSIKDF</sequence>
<protein>
    <recommendedName>
        <fullName evidence="3">Lipoprotein</fullName>
    </recommendedName>
</protein>
<proteinExistence type="predicted"/>
<reference evidence="1 2" key="1">
    <citation type="submission" date="2020-08" db="EMBL/GenBank/DDBJ databases">
        <title>Genomic Encyclopedia of Type Strains, Phase IV (KMG-IV): sequencing the most valuable type-strain genomes for metagenomic binning, comparative biology and taxonomic classification.</title>
        <authorList>
            <person name="Goeker M."/>
        </authorList>
    </citation>
    <scope>NUCLEOTIDE SEQUENCE [LARGE SCALE GENOMIC DNA]</scope>
    <source>
        <strain evidence="1 2">DSM 105074</strain>
    </source>
</reference>
<dbReference type="AlphaFoldDB" id="A0A840TTE3"/>
<dbReference type="EMBL" id="JACHGF010000004">
    <property type="protein sequence ID" value="MBB5284937.1"/>
    <property type="molecule type" value="Genomic_DNA"/>
</dbReference>